<sequence>MDQFSIEHLRPRLNDGLAAMGIELDATARERLLALIGLLIKWNKAYNLTAVRDPLEMVPRHLLDSLSLLPDLQGETVLDVGTGAGFPGLPLAIARPETAFTLLDSALKRTRFVRQAALELGLENVEVVQSRIEDYRPARRFDTVTCRAFSSLGAFVEAAGGLVAPGGRLVAMKGRYPQEELADCPPEWRLQSARPVRVPGLDAERHQLILARVQED</sequence>
<comment type="subcellular location">
    <subcellularLocation>
        <location evidence="6">Cytoplasm</location>
    </subcellularLocation>
</comment>
<evidence type="ECO:0000256" key="3">
    <source>
        <dbReference type="ARBA" id="ARBA00022603"/>
    </source>
</evidence>
<organism evidence="7 8">
    <name type="scientific">Natronospira bacteriovora</name>
    <dbReference type="NCBI Taxonomy" id="3069753"/>
    <lineage>
        <taxon>Bacteria</taxon>
        <taxon>Pseudomonadati</taxon>
        <taxon>Pseudomonadota</taxon>
        <taxon>Gammaproteobacteria</taxon>
        <taxon>Natronospirales</taxon>
        <taxon>Natronospiraceae</taxon>
        <taxon>Natronospira</taxon>
    </lineage>
</organism>
<comment type="function">
    <text evidence="6">Specifically methylates the N7 position of guanine in position 527 of 16S rRNA.</text>
</comment>
<evidence type="ECO:0000256" key="1">
    <source>
        <dbReference type="ARBA" id="ARBA00022490"/>
    </source>
</evidence>
<dbReference type="EMBL" id="JAVDDT010000004">
    <property type="protein sequence ID" value="MDQ2069730.1"/>
    <property type="molecule type" value="Genomic_DNA"/>
</dbReference>
<feature type="binding site" evidence="6">
    <location>
        <position position="86"/>
    </location>
    <ligand>
        <name>S-adenosyl-L-methionine</name>
        <dbReference type="ChEBI" id="CHEBI:59789"/>
    </ligand>
</feature>
<feature type="binding site" evidence="6">
    <location>
        <begin position="132"/>
        <end position="133"/>
    </location>
    <ligand>
        <name>S-adenosyl-L-methionine</name>
        <dbReference type="ChEBI" id="CHEBI:59789"/>
    </ligand>
</feature>
<keyword evidence="3 6" id="KW-0489">Methyltransferase</keyword>
<accession>A0ABU0W8E4</accession>
<evidence type="ECO:0000313" key="7">
    <source>
        <dbReference type="EMBL" id="MDQ2069730.1"/>
    </source>
</evidence>
<dbReference type="InterPro" id="IPR003682">
    <property type="entry name" value="rRNA_ssu_MeTfrase_G"/>
</dbReference>
<keyword evidence="2 6" id="KW-0698">rRNA processing</keyword>
<dbReference type="CDD" id="cd02440">
    <property type="entry name" value="AdoMet_MTases"/>
    <property type="match status" value="1"/>
</dbReference>
<feature type="binding site" evidence="6">
    <location>
        <position position="81"/>
    </location>
    <ligand>
        <name>S-adenosyl-L-methionine</name>
        <dbReference type="ChEBI" id="CHEBI:59789"/>
    </ligand>
</feature>
<dbReference type="SUPFAM" id="SSF53335">
    <property type="entry name" value="S-adenosyl-L-methionine-dependent methyltransferases"/>
    <property type="match status" value="1"/>
</dbReference>
<dbReference type="GO" id="GO:0008168">
    <property type="term" value="F:methyltransferase activity"/>
    <property type="evidence" value="ECO:0007669"/>
    <property type="project" value="UniProtKB-KW"/>
</dbReference>
<comment type="caution">
    <text evidence="6">Lacks conserved residue(s) required for the propagation of feature annotation.</text>
</comment>
<comment type="catalytic activity">
    <reaction evidence="6">
        <text>guanosine(527) in 16S rRNA + S-adenosyl-L-methionine = N(7)-methylguanosine(527) in 16S rRNA + S-adenosyl-L-homocysteine</text>
        <dbReference type="Rhea" id="RHEA:42732"/>
        <dbReference type="Rhea" id="RHEA-COMP:10209"/>
        <dbReference type="Rhea" id="RHEA-COMP:10210"/>
        <dbReference type="ChEBI" id="CHEBI:57856"/>
        <dbReference type="ChEBI" id="CHEBI:59789"/>
        <dbReference type="ChEBI" id="CHEBI:74269"/>
        <dbReference type="ChEBI" id="CHEBI:74480"/>
        <dbReference type="EC" id="2.1.1.170"/>
    </reaction>
</comment>
<comment type="caution">
    <text evidence="7">The sequence shown here is derived from an EMBL/GenBank/DDBJ whole genome shotgun (WGS) entry which is preliminary data.</text>
</comment>
<dbReference type="GO" id="GO:0032259">
    <property type="term" value="P:methylation"/>
    <property type="evidence" value="ECO:0007669"/>
    <property type="project" value="UniProtKB-KW"/>
</dbReference>
<feature type="binding site" evidence="6">
    <location>
        <position position="147"/>
    </location>
    <ligand>
        <name>S-adenosyl-L-methionine</name>
        <dbReference type="ChEBI" id="CHEBI:59789"/>
    </ligand>
</feature>
<dbReference type="Gene3D" id="3.40.50.150">
    <property type="entry name" value="Vaccinia Virus protein VP39"/>
    <property type="match status" value="1"/>
</dbReference>
<keyword evidence="1 6" id="KW-0963">Cytoplasm</keyword>
<dbReference type="EC" id="2.1.1.170" evidence="6"/>
<keyword evidence="5 6" id="KW-0949">S-adenosyl-L-methionine</keyword>
<dbReference type="Pfam" id="PF02527">
    <property type="entry name" value="GidB"/>
    <property type="match status" value="1"/>
</dbReference>
<evidence type="ECO:0000256" key="4">
    <source>
        <dbReference type="ARBA" id="ARBA00022679"/>
    </source>
</evidence>
<dbReference type="PIRSF" id="PIRSF003078">
    <property type="entry name" value="GidB"/>
    <property type="match status" value="1"/>
</dbReference>
<evidence type="ECO:0000256" key="2">
    <source>
        <dbReference type="ARBA" id="ARBA00022552"/>
    </source>
</evidence>
<keyword evidence="4 6" id="KW-0808">Transferase</keyword>
<comment type="similarity">
    <text evidence="6">Belongs to the methyltransferase superfamily. RNA methyltransferase RsmG family.</text>
</comment>
<reference evidence="7 8" key="1">
    <citation type="submission" date="2023-08" db="EMBL/GenBank/DDBJ databases">
        <title>Whole-genome sequencing of halo(alkali)philic microorganisms from hypersaline lakes.</title>
        <authorList>
            <person name="Sorokin D.Y."/>
            <person name="Abbas B."/>
            <person name="Merkel A.Y."/>
        </authorList>
    </citation>
    <scope>NUCLEOTIDE SEQUENCE [LARGE SCALE GENOMIC DNA]</scope>
    <source>
        <strain evidence="7 8">AB-CW4</strain>
    </source>
</reference>
<evidence type="ECO:0000256" key="6">
    <source>
        <dbReference type="HAMAP-Rule" id="MF_00074"/>
    </source>
</evidence>
<dbReference type="Proteomes" id="UP001239019">
    <property type="component" value="Unassembled WGS sequence"/>
</dbReference>
<keyword evidence="8" id="KW-1185">Reference proteome</keyword>
<evidence type="ECO:0000313" key="8">
    <source>
        <dbReference type="Proteomes" id="UP001239019"/>
    </source>
</evidence>
<dbReference type="PANTHER" id="PTHR31760">
    <property type="entry name" value="S-ADENOSYL-L-METHIONINE-DEPENDENT METHYLTRANSFERASES SUPERFAMILY PROTEIN"/>
    <property type="match status" value="1"/>
</dbReference>
<name>A0ABU0W8E4_9GAMM</name>
<dbReference type="RefSeq" id="WP_306728229.1">
    <property type="nucleotide sequence ID" value="NZ_JAVDDT010000004.1"/>
</dbReference>
<evidence type="ECO:0000256" key="5">
    <source>
        <dbReference type="ARBA" id="ARBA00022691"/>
    </source>
</evidence>
<dbReference type="HAMAP" id="MF_00074">
    <property type="entry name" value="16SrRNA_methyltr_G"/>
    <property type="match status" value="1"/>
</dbReference>
<protein>
    <recommendedName>
        <fullName evidence="6">Ribosomal RNA small subunit methyltransferase G</fullName>
        <ecNumber evidence="6">2.1.1.170</ecNumber>
    </recommendedName>
    <alternativeName>
        <fullName evidence="6">16S rRNA 7-methylguanosine methyltransferase</fullName>
        <shortName evidence="6">16S rRNA m7G methyltransferase</shortName>
    </alternativeName>
</protein>
<dbReference type="InterPro" id="IPR029063">
    <property type="entry name" value="SAM-dependent_MTases_sf"/>
</dbReference>
<proteinExistence type="inferred from homology"/>
<dbReference type="PANTHER" id="PTHR31760:SF0">
    <property type="entry name" value="S-ADENOSYL-L-METHIONINE-DEPENDENT METHYLTRANSFERASES SUPERFAMILY PROTEIN"/>
    <property type="match status" value="1"/>
</dbReference>
<dbReference type="NCBIfam" id="TIGR00138">
    <property type="entry name" value="rsmG_gidB"/>
    <property type="match status" value="1"/>
</dbReference>
<gene>
    <name evidence="6 7" type="primary">rsmG</name>
    <name evidence="7" type="ORF">RBH19_07585</name>
</gene>